<protein>
    <recommendedName>
        <fullName evidence="2">Cip1-like core domain-containing protein</fullName>
    </recommendedName>
</protein>
<dbReference type="AlphaFoldDB" id="A0A062UNL0"/>
<dbReference type="PROSITE" id="PS51257">
    <property type="entry name" value="PROKAR_LIPOPROTEIN"/>
    <property type="match status" value="1"/>
</dbReference>
<sequence>MTPTRSACALAVLAAGLTACVIQGPDALQGAETFENYAVGDAPAGPWTVDTANGAVVVDDTHAVSGTKAARFDIAGKGGAFLSTGGARSGRMRVFLEAAPEGDVHWTLIEARGHRPSDGHIAEVRIGGQHPVAGGSRLMANYETPESYTDTSAPGSDCWHHAAETDVMPTGRWVEIEWSFGGNAVVAMSIDGKPVPAMTVKGTGQGCLYQPSDYAWELPQIETINLGWESYQTDGPRRLWIDDIELWN</sequence>
<dbReference type="InterPro" id="IPR048955">
    <property type="entry name" value="Cip1-like_core"/>
</dbReference>
<keyword evidence="1" id="KW-0732">Signal</keyword>
<accession>A0A062UNL0</accession>
<gene>
    <name evidence="3" type="ORF">HY30_00750</name>
</gene>
<evidence type="ECO:0000313" key="3">
    <source>
        <dbReference type="EMBL" id="KCZ60895.1"/>
    </source>
</evidence>
<proteinExistence type="predicted"/>
<dbReference type="PATRIC" id="fig|1280947.3.peg.146"/>
<feature type="chain" id="PRO_5001618453" description="Cip1-like core domain-containing protein" evidence="1">
    <location>
        <begin position="25"/>
        <end position="248"/>
    </location>
</feature>
<reference evidence="3 4" key="1">
    <citation type="journal article" date="2014" name="Antonie Van Leeuwenhoek">
        <title>Hyphomonas beringensis sp. nov. and Hyphomonas chukchiensis sp. nov., isolated from surface seawater of the Bering Sea and Chukchi Sea.</title>
        <authorList>
            <person name="Li C."/>
            <person name="Lai Q."/>
            <person name="Li G."/>
            <person name="Dong C."/>
            <person name="Wang J."/>
            <person name="Liao Y."/>
            <person name="Shao Z."/>
        </authorList>
    </citation>
    <scope>NUCLEOTIDE SEQUENCE [LARGE SCALE GENOMIC DNA]</scope>
    <source>
        <strain evidence="3 4">BH-BN04-4</strain>
    </source>
</reference>
<feature type="domain" description="Cip1-like core" evidence="2">
    <location>
        <begin position="52"/>
        <end position="245"/>
    </location>
</feature>
<feature type="signal peptide" evidence="1">
    <location>
        <begin position="1"/>
        <end position="24"/>
    </location>
</feature>
<evidence type="ECO:0000313" key="4">
    <source>
        <dbReference type="Proteomes" id="UP000027190"/>
    </source>
</evidence>
<dbReference type="Proteomes" id="UP000027190">
    <property type="component" value="Unassembled WGS sequence"/>
</dbReference>
<dbReference type="eggNOG" id="COG5297">
    <property type="taxonomic scope" value="Bacteria"/>
</dbReference>
<dbReference type="Gene3D" id="2.60.120.200">
    <property type="match status" value="1"/>
</dbReference>
<keyword evidence="4" id="KW-1185">Reference proteome</keyword>
<comment type="caution">
    <text evidence="3">The sequence shown here is derived from an EMBL/GenBank/DDBJ whole genome shotgun (WGS) entry which is preliminary data.</text>
</comment>
<dbReference type="RefSeq" id="WP_051614567.1">
    <property type="nucleotide sequence ID" value="NZ_AWFG01000001.1"/>
</dbReference>
<evidence type="ECO:0000259" key="2">
    <source>
        <dbReference type="Pfam" id="PF21340"/>
    </source>
</evidence>
<dbReference type="EMBL" id="AWFG01000001">
    <property type="protein sequence ID" value="KCZ60895.1"/>
    <property type="molecule type" value="Genomic_DNA"/>
</dbReference>
<dbReference type="STRING" id="1280947.HY30_00750"/>
<dbReference type="Pfam" id="PF21340">
    <property type="entry name" value="Polysacc_lyase-like"/>
    <property type="match status" value="1"/>
</dbReference>
<evidence type="ECO:0000256" key="1">
    <source>
        <dbReference type="SAM" id="SignalP"/>
    </source>
</evidence>
<name>A0A062UNL0_9PROT</name>
<dbReference type="OrthoDB" id="6769681at2"/>
<organism evidence="3 4">
    <name type="scientific">Hyphomonas chukchiensis</name>
    <dbReference type="NCBI Taxonomy" id="1280947"/>
    <lineage>
        <taxon>Bacteria</taxon>
        <taxon>Pseudomonadati</taxon>
        <taxon>Pseudomonadota</taxon>
        <taxon>Alphaproteobacteria</taxon>
        <taxon>Hyphomonadales</taxon>
        <taxon>Hyphomonadaceae</taxon>
        <taxon>Hyphomonas</taxon>
    </lineage>
</organism>